<evidence type="ECO:0000256" key="2">
    <source>
        <dbReference type="ARBA" id="ARBA00022679"/>
    </source>
</evidence>
<dbReference type="EnsemblPlants" id="AET7Gv20102600.2">
    <property type="protein sequence ID" value="AET7Gv20102600.2"/>
    <property type="gene ID" value="AET7Gv20102600"/>
</dbReference>
<name>A0A453QFX3_AEGTS</name>
<reference evidence="6" key="1">
    <citation type="journal article" date="2014" name="Science">
        <title>Ancient hybridizations among the ancestral genomes of bread wheat.</title>
        <authorList>
            <consortium name="International Wheat Genome Sequencing Consortium,"/>
            <person name="Marcussen T."/>
            <person name="Sandve S.R."/>
            <person name="Heier L."/>
            <person name="Spannagl M."/>
            <person name="Pfeifer M."/>
            <person name="Jakobsen K.S."/>
            <person name="Wulff B.B."/>
            <person name="Steuernagel B."/>
            <person name="Mayer K.F."/>
            <person name="Olsen O.A."/>
        </authorList>
    </citation>
    <scope>NUCLEOTIDE SEQUENCE [LARGE SCALE GENOMIC DNA]</scope>
    <source>
        <strain evidence="6">cv. AL8/78</strain>
    </source>
</reference>
<evidence type="ECO:0000256" key="3">
    <source>
        <dbReference type="RuleBase" id="RU361155"/>
    </source>
</evidence>
<dbReference type="STRING" id="200361.A0A453QFX3"/>
<evidence type="ECO:0000259" key="4">
    <source>
        <dbReference type="Pfam" id="PF00685"/>
    </source>
</evidence>
<dbReference type="AlphaFoldDB" id="A0A453QFX3"/>
<reference evidence="5" key="4">
    <citation type="submission" date="2019-03" db="UniProtKB">
        <authorList>
            <consortium name="EnsemblPlants"/>
        </authorList>
    </citation>
    <scope>IDENTIFICATION</scope>
</reference>
<protein>
    <recommendedName>
        <fullName evidence="3">Sulfotransferase</fullName>
        <ecNumber evidence="3">2.8.2.-</ecNumber>
    </recommendedName>
</protein>
<keyword evidence="6" id="KW-1185">Reference proteome</keyword>
<organism evidence="5 6">
    <name type="scientific">Aegilops tauschii subsp. strangulata</name>
    <name type="common">Goatgrass</name>
    <dbReference type="NCBI Taxonomy" id="200361"/>
    <lineage>
        <taxon>Eukaryota</taxon>
        <taxon>Viridiplantae</taxon>
        <taxon>Streptophyta</taxon>
        <taxon>Embryophyta</taxon>
        <taxon>Tracheophyta</taxon>
        <taxon>Spermatophyta</taxon>
        <taxon>Magnoliopsida</taxon>
        <taxon>Liliopsida</taxon>
        <taxon>Poales</taxon>
        <taxon>Poaceae</taxon>
        <taxon>BOP clade</taxon>
        <taxon>Pooideae</taxon>
        <taxon>Triticodae</taxon>
        <taxon>Triticeae</taxon>
        <taxon>Triticinae</taxon>
        <taxon>Aegilops</taxon>
    </lineage>
</organism>
<dbReference type="InterPro" id="IPR000863">
    <property type="entry name" value="Sulfotransferase_dom"/>
</dbReference>
<evidence type="ECO:0000256" key="1">
    <source>
        <dbReference type="ARBA" id="ARBA00005771"/>
    </source>
</evidence>
<reference evidence="5" key="3">
    <citation type="journal article" date="2017" name="Nature">
        <title>Genome sequence of the progenitor of the wheat D genome Aegilops tauschii.</title>
        <authorList>
            <person name="Luo M.C."/>
            <person name="Gu Y.Q."/>
            <person name="Puiu D."/>
            <person name="Wang H."/>
            <person name="Twardziok S.O."/>
            <person name="Deal K.R."/>
            <person name="Huo N."/>
            <person name="Zhu T."/>
            <person name="Wang L."/>
            <person name="Wang Y."/>
            <person name="McGuire P.E."/>
            <person name="Liu S."/>
            <person name="Long H."/>
            <person name="Ramasamy R.K."/>
            <person name="Rodriguez J.C."/>
            <person name="Van S.L."/>
            <person name="Yuan L."/>
            <person name="Wang Z."/>
            <person name="Xia Z."/>
            <person name="Xiao L."/>
            <person name="Anderson O.D."/>
            <person name="Ouyang S."/>
            <person name="Liang Y."/>
            <person name="Zimin A.V."/>
            <person name="Pertea G."/>
            <person name="Qi P."/>
            <person name="Bennetzen J.L."/>
            <person name="Dai X."/>
            <person name="Dawson M.W."/>
            <person name="Muller H.G."/>
            <person name="Kugler K."/>
            <person name="Rivarola-Duarte L."/>
            <person name="Spannagl M."/>
            <person name="Mayer K.F.X."/>
            <person name="Lu F.H."/>
            <person name="Bevan M.W."/>
            <person name="Leroy P."/>
            <person name="Li P."/>
            <person name="You F.M."/>
            <person name="Sun Q."/>
            <person name="Liu Z."/>
            <person name="Lyons E."/>
            <person name="Wicker T."/>
            <person name="Salzberg S.L."/>
            <person name="Devos K.M."/>
            <person name="Dvorak J."/>
        </authorList>
    </citation>
    <scope>NUCLEOTIDE SEQUENCE [LARGE SCALE GENOMIC DNA]</scope>
    <source>
        <strain evidence="5">cv. AL8/78</strain>
    </source>
</reference>
<evidence type="ECO:0000313" key="6">
    <source>
        <dbReference type="Proteomes" id="UP000015105"/>
    </source>
</evidence>
<dbReference type="InterPro" id="IPR027417">
    <property type="entry name" value="P-loop_NTPase"/>
</dbReference>
<comment type="similarity">
    <text evidence="1 3">Belongs to the sulfotransferase 1 family.</text>
</comment>
<keyword evidence="2 3" id="KW-0808">Transferase</keyword>
<sequence length="337" mass="37647">MAGTETTSLQVPMAFKDADDGTIPVRPPTEYAAAVASLPTNPASKLKLRCYQGVWVLEDWVPGIIAMQRSFSTRPGDVVLASFPKCGTTWLKALIFATMARAAYPPASPAHPLRRLNPHDCVILLDRLFAVGREAVLERLPSPRLMCTHMPLSVLPPSISRGPDCKIVYICRDQKDMVVSMWHFANRARPDISLQEVFETVCDGTCFAGPVWDHILGYWRVSNAEPNRVLFLTYEQMRQDPVDKVRKLAQFLGRPFSDTEEEAGAVAEIVELCSLEHLKNLEANKKGSQGVFLKFPYDSYFRKGVVGDWVNHLTPEMAKCLDAIFEENFKGSGFTLP</sequence>
<proteinExistence type="inferred from homology"/>
<reference evidence="5" key="5">
    <citation type="journal article" date="2021" name="G3 (Bethesda)">
        <title>Aegilops tauschii genome assembly Aet v5.0 features greater sequence contiguity and improved annotation.</title>
        <authorList>
            <person name="Wang L."/>
            <person name="Zhu T."/>
            <person name="Rodriguez J.C."/>
            <person name="Deal K.R."/>
            <person name="Dubcovsky J."/>
            <person name="McGuire P.E."/>
            <person name="Lux T."/>
            <person name="Spannagl M."/>
            <person name="Mayer K.F.X."/>
            <person name="Baldrich P."/>
            <person name="Meyers B.C."/>
            <person name="Huo N."/>
            <person name="Gu Y.Q."/>
            <person name="Zhou H."/>
            <person name="Devos K.M."/>
            <person name="Bennetzen J.L."/>
            <person name="Unver T."/>
            <person name="Budak H."/>
            <person name="Gulick P.J."/>
            <person name="Galiba G."/>
            <person name="Kalapos B."/>
            <person name="Nelson D.R."/>
            <person name="Li P."/>
            <person name="You F.M."/>
            <person name="Luo M.C."/>
            <person name="Dvorak J."/>
        </authorList>
    </citation>
    <scope>NUCLEOTIDE SEQUENCE [LARGE SCALE GENOMIC DNA]</scope>
    <source>
        <strain evidence="5">cv. AL8/78</strain>
    </source>
</reference>
<dbReference type="SUPFAM" id="SSF52540">
    <property type="entry name" value="P-loop containing nucleoside triphosphate hydrolases"/>
    <property type="match status" value="1"/>
</dbReference>
<dbReference type="Gene3D" id="3.40.50.300">
    <property type="entry name" value="P-loop containing nucleotide triphosphate hydrolases"/>
    <property type="match status" value="1"/>
</dbReference>
<evidence type="ECO:0000313" key="5">
    <source>
        <dbReference type="EnsemblPlants" id="AET7Gv20102600.2"/>
    </source>
</evidence>
<dbReference type="Pfam" id="PF00685">
    <property type="entry name" value="Sulfotransfer_1"/>
    <property type="match status" value="1"/>
</dbReference>
<dbReference type="Gramene" id="AET7Gv20102600.2">
    <property type="protein sequence ID" value="AET7Gv20102600.2"/>
    <property type="gene ID" value="AET7Gv20102600"/>
</dbReference>
<reference evidence="6" key="2">
    <citation type="journal article" date="2017" name="Nat. Plants">
        <title>The Aegilops tauschii genome reveals multiple impacts of transposons.</title>
        <authorList>
            <person name="Zhao G."/>
            <person name="Zou C."/>
            <person name="Li K."/>
            <person name="Wang K."/>
            <person name="Li T."/>
            <person name="Gao L."/>
            <person name="Zhang X."/>
            <person name="Wang H."/>
            <person name="Yang Z."/>
            <person name="Liu X."/>
            <person name="Jiang W."/>
            <person name="Mao L."/>
            <person name="Kong X."/>
            <person name="Jiao Y."/>
            <person name="Jia J."/>
        </authorList>
    </citation>
    <scope>NUCLEOTIDE SEQUENCE [LARGE SCALE GENOMIC DNA]</scope>
    <source>
        <strain evidence="6">cv. AL8/78</strain>
    </source>
</reference>
<feature type="domain" description="Sulfotransferase" evidence="4">
    <location>
        <begin position="76"/>
        <end position="333"/>
    </location>
</feature>
<dbReference type="Proteomes" id="UP000015105">
    <property type="component" value="Chromosome 7D"/>
</dbReference>
<dbReference type="PANTHER" id="PTHR11783">
    <property type="entry name" value="SULFOTRANSFERASE SULT"/>
    <property type="match status" value="1"/>
</dbReference>
<dbReference type="EC" id="2.8.2.-" evidence="3"/>
<accession>A0A453QFX3</accession>
<dbReference type="GO" id="GO:0008146">
    <property type="term" value="F:sulfotransferase activity"/>
    <property type="evidence" value="ECO:0007669"/>
    <property type="project" value="InterPro"/>
</dbReference>